<dbReference type="OrthoDB" id="4085451at2759"/>
<accession>A0A1V8TN39</accession>
<gene>
    <name evidence="3" type="ORF">B0A48_02131</name>
</gene>
<comment type="caution">
    <text evidence="3">The sequence shown here is derived from an EMBL/GenBank/DDBJ whole genome shotgun (WGS) entry which is preliminary data.</text>
</comment>
<feature type="compositionally biased region" description="Polar residues" evidence="1">
    <location>
        <begin position="85"/>
        <end position="96"/>
    </location>
</feature>
<dbReference type="InParanoid" id="A0A1V8TN39"/>
<protein>
    <recommendedName>
        <fullName evidence="2">Helix-turn-helix domain-containing protein</fullName>
    </recommendedName>
</protein>
<feature type="compositionally biased region" description="Low complexity" evidence="1">
    <location>
        <begin position="1"/>
        <end position="17"/>
    </location>
</feature>
<organism evidence="3 4">
    <name type="scientific">Cryoendolithus antarcticus</name>
    <dbReference type="NCBI Taxonomy" id="1507870"/>
    <lineage>
        <taxon>Eukaryota</taxon>
        <taxon>Fungi</taxon>
        <taxon>Dikarya</taxon>
        <taxon>Ascomycota</taxon>
        <taxon>Pezizomycotina</taxon>
        <taxon>Dothideomycetes</taxon>
        <taxon>Dothideomycetidae</taxon>
        <taxon>Cladosporiales</taxon>
        <taxon>Cladosporiaceae</taxon>
        <taxon>Cryoendolithus</taxon>
    </lineage>
</organism>
<feature type="region of interest" description="Disordered" evidence="1">
    <location>
        <begin position="1"/>
        <end position="114"/>
    </location>
</feature>
<dbReference type="EMBL" id="NAJO01000004">
    <property type="protein sequence ID" value="OQO12668.1"/>
    <property type="molecule type" value="Genomic_DNA"/>
</dbReference>
<dbReference type="Pfam" id="PF22943">
    <property type="entry name" value="HTH_68"/>
    <property type="match status" value="1"/>
</dbReference>
<feature type="compositionally biased region" description="Low complexity" evidence="1">
    <location>
        <begin position="97"/>
        <end position="112"/>
    </location>
</feature>
<evidence type="ECO:0000313" key="3">
    <source>
        <dbReference type="EMBL" id="OQO12668.1"/>
    </source>
</evidence>
<proteinExistence type="predicted"/>
<reference evidence="4" key="1">
    <citation type="submission" date="2017-03" db="EMBL/GenBank/DDBJ databases">
        <title>Genomes of endolithic fungi from Antarctica.</title>
        <authorList>
            <person name="Coleine C."/>
            <person name="Masonjones S."/>
            <person name="Stajich J.E."/>
        </authorList>
    </citation>
    <scope>NUCLEOTIDE SEQUENCE [LARGE SCALE GENOMIC DNA]</scope>
    <source>
        <strain evidence="4">CCFEE 5527</strain>
    </source>
</reference>
<dbReference type="Proteomes" id="UP000192596">
    <property type="component" value="Unassembled WGS sequence"/>
</dbReference>
<name>A0A1V8TN39_9PEZI</name>
<sequence>MGSATSKASRAAGSAARQYPKRAPNTSPPSSGPTARPPPSASTSRSPAINRDASDPHFSTPPTQNLETSDPSFARQLRSLGAVQPNPTLSESSTFNPQFPSSSSAPSTSQPPRATNPALLVLEARARLQAEADREFLEAGRGKAGRQFLDAYTIRQILVMRDGQGKSGAEIEKKMGLKSGVVARLGKRGVVSVVTEVGRGARGVEMV</sequence>
<feature type="domain" description="Helix-turn-helix" evidence="2">
    <location>
        <begin position="148"/>
        <end position="192"/>
    </location>
</feature>
<keyword evidence="4" id="KW-1185">Reference proteome</keyword>
<evidence type="ECO:0000313" key="4">
    <source>
        <dbReference type="Proteomes" id="UP000192596"/>
    </source>
</evidence>
<dbReference type="InterPro" id="IPR054448">
    <property type="entry name" value="HTH_put_ascomycetes"/>
</dbReference>
<feature type="compositionally biased region" description="Polar residues" evidence="1">
    <location>
        <begin position="60"/>
        <end position="71"/>
    </location>
</feature>
<evidence type="ECO:0000259" key="2">
    <source>
        <dbReference type="Pfam" id="PF22943"/>
    </source>
</evidence>
<evidence type="ECO:0000256" key="1">
    <source>
        <dbReference type="SAM" id="MobiDB-lite"/>
    </source>
</evidence>
<dbReference type="STRING" id="1507870.A0A1V8TN39"/>
<dbReference type="AlphaFoldDB" id="A0A1V8TN39"/>
<feature type="compositionally biased region" description="Pro residues" evidence="1">
    <location>
        <begin position="26"/>
        <end position="40"/>
    </location>
</feature>